<dbReference type="GO" id="GO:0035438">
    <property type="term" value="F:cyclic-di-GMP binding"/>
    <property type="evidence" value="ECO:0007669"/>
    <property type="project" value="InterPro"/>
</dbReference>
<sequence>MDDKRLTKRRQGLRGQAPLRHPVFWAHDGASYQGFICDISLGGCYVSSITIPPAGSEVIISLPYLKTSGELIGIKARVMAQRRKYSGFGLVFSGLNEKQALAVSLAILQSEQISEGRHSGKK</sequence>
<protein>
    <submittedName>
        <fullName evidence="2">PilZ domain-containing protein</fullName>
    </submittedName>
</protein>
<evidence type="ECO:0000259" key="1">
    <source>
        <dbReference type="Pfam" id="PF07238"/>
    </source>
</evidence>
<dbReference type="Proteomes" id="UP000736328">
    <property type="component" value="Unassembled WGS sequence"/>
</dbReference>
<evidence type="ECO:0000313" key="2">
    <source>
        <dbReference type="EMBL" id="MBI4727252.1"/>
    </source>
</evidence>
<dbReference type="SUPFAM" id="SSF141371">
    <property type="entry name" value="PilZ domain-like"/>
    <property type="match status" value="1"/>
</dbReference>
<dbReference type="Gene3D" id="2.40.10.220">
    <property type="entry name" value="predicted glycosyltransferase like domains"/>
    <property type="match status" value="1"/>
</dbReference>
<evidence type="ECO:0000313" key="3">
    <source>
        <dbReference type="Proteomes" id="UP000736328"/>
    </source>
</evidence>
<reference evidence="2" key="1">
    <citation type="submission" date="2020-07" db="EMBL/GenBank/DDBJ databases">
        <title>Huge and variable diversity of episymbiotic CPR bacteria and DPANN archaea in groundwater ecosystems.</title>
        <authorList>
            <person name="He C.Y."/>
            <person name="Keren R."/>
            <person name="Whittaker M."/>
            <person name="Farag I.F."/>
            <person name="Doudna J."/>
            <person name="Cate J.H.D."/>
            <person name="Banfield J.F."/>
        </authorList>
    </citation>
    <scope>NUCLEOTIDE SEQUENCE</scope>
    <source>
        <strain evidence="2">NC_groundwater_1520_Pr4_B-0.1um_53_5</strain>
    </source>
</reference>
<feature type="domain" description="PilZ" evidence="1">
    <location>
        <begin position="9"/>
        <end position="99"/>
    </location>
</feature>
<organism evidence="2 3">
    <name type="scientific">candidate division TA06 bacterium</name>
    <dbReference type="NCBI Taxonomy" id="2250710"/>
    <lineage>
        <taxon>Bacteria</taxon>
        <taxon>Bacteria division TA06</taxon>
    </lineage>
</organism>
<dbReference type="AlphaFoldDB" id="A0A933I9V3"/>
<proteinExistence type="predicted"/>
<gene>
    <name evidence="2" type="ORF">HY768_08555</name>
</gene>
<accession>A0A933I9V3</accession>
<dbReference type="EMBL" id="JACQXR010000112">
    <property type="protein sequence ID" value="MBI4727252.1"/>
    <property type="molecule type" value="Genomic_DNA"/>
</dbReference>
<dbReference type="InterPro" id="IPR009875">
    <property type="entry name" value="PilZ_domain"/>
</dbReference>
<name>A0A933I9V3_UNCT6</name>
<dbReference type="Pfam" id="PF07238">
    <property type="entry name" value="PilZ"/>
    <property type="match status" value="1"/>
</dbReference>
<comment type="caution">
    <text evidence="2">The sequence shown here is derived from an EMBL/GenBank/DDBJ whole genome shotgun (WGS) entry which is preliminary data.</text>
</comment>